<dbReference type="OrthoDB" id="7722018at2"/>
<dbReference type="RefSeq" id="WP_093967525.1">
    <property type="nucleotide sequence ID" value="NZ_FXYE01000002.1"/>
</dbReference>
<keyword evidence="7" id="KW-0653">Protein transport</keyword>
<evidence type="ECO:0000256" key="4">
    <source>
        <dbReference type="ARBA" id="ARBA00022475"/>
    </source>
</evidence>
<dbReference type="EMBL" id="FXYE01000002">
    <property type="protein sequence ID" value="SMX43698.1"/>
    <property type="molecule type" value="Genomic_DNA"/>
</dbReference>
<dbReference type="SUPFAM" id="SSF74653">
    <property type="entry name" value="TolA/TonB C-terminal domain"/>
    <property type="match status" value="1"/>
</dbReference>
<evidence type="ECO:0000256" key="2">
    <source>
        <dbReference type="ARBA" id="ARBA00006555"/>
    </source>
</evidence>
<evidence type="ECO:0000313" key="12">
    <source>
        <dbReference type="EMBL" id="SMX43698.1"/>
    </source>
</evidence>
<evidence type="ECO:0000256" key="1">
    <source>
        <dbReference type="ARBA" id="ARBA00004383"/>
    </source>
</evidence>
<dbReference type="AlphaFoldDB" id="A0A238KLQ7"/>
<feature type="region of interest" description="Disordered" evidence="10">
    <location>
        <begin position="144"/>
        <end position="182"/>
    </location>
</feature>
<dbReference type="GO" id="GO:0015031">
    <property type="term" value="P:protein transport"/>
    <property type="evidence" value="ECO:0007669"/>
    <property type="project" value="UniProtKB-KW"/>
</dbReference>
<keyword evidence="4" id="KW-1003">Cell membrane</keyword>
<keyword evidence="3" id="KW-0813">Transport</keyword>
<dbReference type="PANTHER" id="PTHR33446">
    <property type="entry name" value="PROTEIN TONB-RELATED"/>
    <property type="match status" value="1"/>
</dbReference>
<reference evidence="13" key="1">
    <citation type="submission" date="2017-05" db="EMBL/GenBank/DDBJ databases">
        <authorList>
            <person name="Rodrigo-Torres L."/>
            <person name="Arahal R. D."/>
            <person name="Lucena T."/>
        </authorList>
    </citation>
    <scope>NUCLEOTIDE SEQUENCE [LARGE SCALE GENOMIC DNA]</scope>
    <source>
        <strain evidence="13">CECT 8621</strain>
    </source>
</reference>
<dbReference type="GO" id="GO:0031992">
    <property type="term" value="F:energy transducer activity"/>
    <property type="evidence" value="ECO:0007669"/>
    <property type="project" value="TreeGrafter"/>
</dbReference>
<evidence type="ECO:0000256" key="5">
    <source>
        <dbReference type="ARBA" id="ARBA00022519"/>
    </source>
</evidence>
<comment type="subcellular location">
    <subcellularLocation>
        <location evidence="1">Cell inner membrane</location>
        <topology evidence="1">Single-pass membrane protein</topology>
        <orientation evidence="1">Periplasmic side</orientation>
    </subcellularLocation>
</comment>
<dbReference type="GO" id="GO:0055085">
    <property type="term" value="P:transmembrane transport"/>
    <property type="evidence" value="ECO:0007669"/>
    <property type="project" value="InterPro"/>
</dbReference>
<dbReference type="PROSITE" id="PS52015">
    <property type="entry name" value="TONB_CTD"/>
    <property type="match status" value="1"/>
</dbReference>
<accession>A0A238KLQ7</accession>
<keyword evidence="9" id="KW-0472">Membrane</keyword>
<gene>
    <name evidence="12" type="ORF">COL8621_02364</name>
</gene>
<feature type="region of interest" description="Disordered" evidence="10">
    <location>
        <begin position="67"/>
        <end position="108"/>
    </location>
</feature>
<evidence type="ECO:0000313" key="13">
    <source>
        <dbReference type="Proteomes" id="UP000202922"/>
    </source>
</evidence>
<dbReference type="Pfam" id="PF03544">
    <property type="entry name" value="TonB_C"/>
    <property type="match status" value="1"/>
</dbReference>
<dbReference type="InterPro" id="IPR006260">
    <property type="entry name" value="TonB/TolA_C"/>
</dbReference>
<name>A0A238KLQ7_9RHOB</name>
<evidence type="ECO:0000256" key="3">
    <source>
        <dbReference type="ARBA" id="ARBA00022448"/>
    </source>
</evidence>
<feature type="compositionally biased region" description="Low complexity" evidence="10">
    <location>
        <begin position="149"/>
        <end position="165"/>
    </location>
</feature>
<evidence type="ECO:0000259" key="11">
    <source>
        <dbReference type="PROSITE" id="PS52015"/>
    </source>
</evidence>
<protein>
    <submittedName>
        <fullName evidence="12">Gram-negative bacterial tonB protein</fullName>
    </submittedName>
</protein>
<organism evidence="12 13">
    <name type="scientific">Actibacterium lipolyticum</name>
    <dbReference type="NCBI Taxonomy" id="1524263"/>
    <lineage>
        <taxon>Bacteria</taxon>
        <taxon>Pseudomonadati</taxon>
        <taxon>Pseudomonadota</taxon>
        <taxon>Alphaproteobacteria</taxon>
        <taxon>Rhodobacterales</taxon>
        <taxon>Roseobacteraceae</taxon>
        <taxon>Actibacterium</taxon>
    </lineage>
</organism>
<feature type="domain" description="TonB C-terminal" evidence="11">
    <location>
        <begin position="191"/>
        <end position="285"/>
    </location>
</feature>
<keyword evidence="8" id="KW-1133">Transmembrane helix</keyword>
<dbReference type="InterPro" id="IPR037682">
    <property type="entry name" value="TonB_C"/>
</dbReference>
<dbReference type="NCBIfam" id="TIGR01352">
    <property type="entry name" value="tonB_Cterm"/>
    <property type="match status" value="1"/>
</dbReference>
<feature type="compositionally biased region" description="Low complexity" evidence="10">
    <location>
        <begin position="82"/>
        <end position="92"/>
    </location>
</feature>
<keyword evidence="13" id="KW-1185">Reference proteome</keyword>
<dbReference type="PANTHER" id="PTHR33446:SF2">
    <property type="entry name" value="PROTEIN TONB"/>
    <property type="match status" value="1"/>
</dbReference>
<feature type="compositionally biased region" description="Acidic residues" evidence="10">
    <location>
        <begin position="72"/>
        <end position="81"/>
    </location>
</feature>
<keyword evidence="5" id="KW-0997">Cell inner membrane</keyword>
<evidence type="ECO:0000256" key="6">
    <source>
        <dbReference type="ARBA" id="ARBA00022692"/>
    </source>
</evidence>
<evidence type="ECO:0000256" key="7">
    <source>
        <dbReference type="ARBA" id="ARBA00022927"/>
    </source>
</evidence>
<dbReference type="Proteomes" id="UP000202922">
    <property type="component" value="Unassembled WGS sequence"/>
</dbReference>
<evidence type="ECO:0000256" key="8">
    <source>
        <dbReference type="ARBA" id="ARBA00022989"/>
    </source>
</evidence>
<dbReference type="Gene3D" id="3.30.1150.10">
    <property type="match status" value="1"/>
</dbReference>
<dbReference type="InterPro" id="IPR051045">
    <property type="entry name" value="TonB-dependent_transducer"/>
</dbReference>
<evidence type="ECO:0000256" key="9">
    <source>
        <dbReference type="ARBA" id="ARBA00023136"/>
    </source>
</evidence>
<dbReference type="GO" id="GO:0098797">
    <property type="term" value="C:plasma membrane protein complex"/>
    <property type="evidence" value="ECO:0007669"/>
    <property type="project" value="TreeGrafter"/>
</dbReference>
<proteinExistence type="inferred from homology"/>
<evidence type="ECO:0000256" key="10">
    <source>
        <dbReference type="SAM" id="MobiDB-lite"/>
    </source>
</evidence>
<comment type="similarity">
    <text evidence="2">Belongs to the TonB family.</text>
</comment>
<sequence>MSLTYRAGGGLWPVAVLAVGVSAGAHVMLPVTLLQRAAAPEPEVTRKDTGIEGAIMFDLSDIIAAPSQAGEDSQEVAEAEEAPTVTESPEVVDPSKAAEEPILNQTPYDVQDDELKFGIASPEPAEEVDDKAHETAAEYQEEQVNEASSLGAVAADASQASVSGVDSEDEAEKAQASSEGLTADQLEEITEWQKSVVLRIAKAKTYPKSARKKGVQGEVRVKFTIDRYGNVIAREVETSSGSSVLDQAALDVFDALEKLPTPPNHLSGESFTLMIPLNYSIRKKG</sequence>
<keyword evidence="6" id="KW-0812">Transmembrane</keyword>